<evidence type="ECO:0000256" key="5">
    <source>
        <dbReference type="ARBA" id="ARBA00023136"/>
    </source>
</evidence>
<organism evidence="9 10">
    <name type="scientific">Lentibacter algarum</name>
    <dbReference type="NCBI Taxonomy" id="576131"/>
    <lineage>
        <taxon>Bacteria</taxon>
        <taxon>Pseudomonadati</taxon>
        <taxon>Pseudomonadota</taxon>
        <taxon>Alphaproteobacteria</taxon>
        <taxon>Rhodobacterales</taxon>
        <taxon>Roseobacteraceae</taxon>
        <taxon>Lentibacter</taxon>
    </lineage>
</organism>
<dbReference type="InterPro" id="IPR000711">
    <property type="entry name" value="ATPase_OSCP/dsu"/>
</dbReference>
<dbReference type="STRING" id="576131.SAMN05444486_101591"/>
<dbReference type="GO" id="GO:0046933">
    <property type="term" value="F:proton-transporting ATP synthase activity, rotational mechanism"/>
    <property type="evidence" value="ECO:0007669"/>
    <property type="project" value="UniProtKB-UniRule"/>
</dbReference>
<dbReference type="PROSITE" id="PS00389">
    <property type="entry name" value="ATPASE_DELTA"/>
    <property type="match status" value="1"/>
</dbReference>
<dbReference type="GO" id="GO:0005886">
    <property type="term" value="C:plasma membrane"/>
    <property type="evidence" value="ECO:0007669"/>
    <property type="project" value="UniProtKB-SubCell"/>
</dbReference>
<keyword evidence="6 8" id="KW-0139">CF(1)</keyword>
<protein>
    <recommendedName>
        <fullName evidence="8">ATP synthase subunit delta</fullName>
    </recommendedName>
    <alternativeName>
        <fullName evidence="8">ATP synthase F(1) sector subunit delta</fullName>
    </alternativeName>
    <alternativeName>
        <fullName evidence="8">F-type ATPase subunit delta</fullName>
        <shortName evidence="8">F-ATPase subunit delta</shortName>
    </alternativeName>
</protein>
<dbReference type="EMBL" id="FNPR01000001">
    <property type="protein sequence ID" value="SDY17606.1"/>
    <property type="molecule type" value="Genomic_DNA"/>
</dbReference>
<dbReference type="AlphaFoldDB" id="A0A1H3HQ05"/>
<keyword evidence="4 8" id="KW-0406">Ion transport</keyword>
<keyword evidence="2 8" id="KW-0813">Transport</keyword>
<evidence type="ECO:0000256" key="8">
    <source>
        <dbReference type="HAMAP-Rule" id="MF_01416"/>
    </source>
</evidence>
<evidence type="ECO:0000256" key="1">
    <source>
        <dbReference type="ARBA" id="ARBA00004370"/>
    </source>
</evidence>
<dbReference type="HAMAP" id="MF_01416">
    <property type="entry name" value="ATP_synth_delta_bact"/>
    <property type="match status" value="1"/>
</dbReference>
<dbReference type="NCBIfam" id="NF004402">
    <property type="entry name" value="PRK05758.2-2"/>
    <property type="match status" value="1"/>
</dbReference>
<dbReference type="GeneID" id="78123393"/>
<evidence type="ECO:0000256" key="3">
    <source>
        <dbReference type="ARBA" id="ARBA00022781"/>
    </source>
</evidence>
<dbReference type="NCBIfam" id="NF004406">
    <property type="entry name" value="PRK05758.3-2"/>
    <property type="match status" value="1"/>
</dbReference>
<dbReference type="Gene3D" id="1.10.520.20">
    <property type="entry name" value="N-terminal domain of the delta subunit of the F1F0-ATP synthase"/>
    <property type="match status" value="1"/>
</dbReference>
<keyword evidence="8" id="KW-1003">Cell membrane</keyword>
<keyword evidence="7 8" id="KW-0066">ATP synthesis</keyword>
<evidence type="ECO:0000313" key="9">
    <source>
        <dbReference type="EMBL" id="SDY17606.1"/>
    </source>
</evidence>
<dbReference type="GO" id="GO:0045259">
    <property type="term" value="C:proton-transporting ATP synthase complex"/>
    <property type="evidence" value="ECO:0007669"/>
    <property type="project" value="UniProtKB-KW"/>
</dbReference>
<dbReference type="NCBIfam" id="TIGR01145">
    <property type="entry name" value="ATP_synt_delta"/>
    <property type="match status" value="1"/>
</dbReference>
<sequence length="186" mass="19676">MSEPASISSGIAARYATAVFDLAKETKKLTAVEGDLNSLEGALTDSADFNNLIMSPVYSRDEQGAAVAALAKKMKLSPMMTNTLSLMAAKRRLFVLPQLVRALRAAIAQDKGEVSADVVSAKALTKGQADKLAKTLKERFGKTVTINATVDETLIGGLVVKVGSKMIDTSIRSKLSSLQNAMKEVG</sequence>
<dbReference type="PANTHER" id="PTHR11910">
    <property type="entry name" value="ATP SYNTHASE DELTA CHAIN"/>
    <property type="match status" value="1"/>
</dbReference>
<keyword evidence="5 8" id="KW-0472">Membrane</keyword>
<comment type="similarity">
    <text evidence="8">Belongs to the ATPase delta chain family.</text>
</comment>
<dbReference type="Proteomes" id="UP000199026">
    <property type="component" value="Unassembled WGS sequence"/>
</dbReference>
<dbReference type="InterPro" id="IPR020781">
    <property type="entry name" value="ATPase_OSCP/d_CS"/>
</dbReference>
<accession>A0A1H3HQ05</accession>
<dbReference type="Pfam" id="PF00213">
    <property type="entry name" value="OSCP"/>
    <property type="match status" value="1"/>
</dbReference>
<comment type="subcellular location">
    <subcellularLocation>
        <location evidence="8">Cell membrane</location>
        <topology evidence="8">Peripheral membrane protein</topology>
    </subcellularLocation>
    <subcellularLocation>
        <location evidence="1">Membrane</location>
    </subcellularLocation>
</comment>
<name>A0A1H3HQ05_9RHOB</name>
<dbReference type="RefSeq" id="WP_089887698.1">
    <property type="nucleotide sequence ID" value="NZ_CALBNM010000019.1"/>
</dbReference>
<reference evidence="9 10" key="1">
    <citation type="submission" date="2016-10" db="EMBL/GenBank/DDBJ databases">
        <authorList>
            <person name="de Groot N.N."/>
        </authorList>
    </citation>
    <scope>NUCLEOTIDE SEQUENCE [LARGE SCALE GENOMIC DNA]</scope>
    <source>
        <strain evidence="9 10">DSM 24677</strain>
    </source>
</reference>
<evidence type="ECO:0000313" key="10">
    <source>
        <dbReference type="Proteomes" id="UP000199026"/>
    </source>
</evidence>
<evidence type="ECO:0000256" key="7">
    <source>
        <dbReference type="ARBA" id="ARBA00023310"/>
    </source>
</evidence>
<gene>
    <name evidence="8" type="primary">atpH</name>
    <name evidence="9" type="ORF">SAMN05444486_101591</name>
</gene>
<comment type="function">
    <text evidence="8">This protein is part of the stalk that links CF(0) to CF(1). It either transmits conformational changes from CF(0) to CF(1) or is implicated in proton conduction.</text>
</comment>
<dbReference type="PRINTS" id="PR00125">
    <property type="entry name" value="ATPASEDELTA"/>
</dbReference>
<dbReference type="OrthoDB" id="9796185at2"/>
<dbReference type="SUPFAM" id="SSF47928">
    <property type="entry name" value="N-terminal domain of the delta subunit of the F1F0-ATP synthase"/>
    <property type="match status" value="1"/>
</dbReference>
<evidence type="ECO:0000256" key="2">
    <source>
        <dbReference type="ARBA" id="ARBA00022448"/>
    </source>
</evidence>
<keyword evidence="3 8" id="KW-0375">Hydrogen ion transport</keyword>
<evidence type="ECO:0000256" key="4">
    <source>
        <dbReference type="ARBA" id="ARBA00023065"/>
    </source>
</evidence>
<comment type="function">
    <text evidence="8">F(1)F(0) ATP synthase produces ATP from ADP in the presence of a proton or sodium gradient. F-type ATPases consist of two structural domains, F(1) containing the extramembraneous catalytic core and F(0) containing the membrane proton channel, linked together by a central stalk and a peripheral stalk. During catalysis, ATP synthesis in the catalytic domain of F(1) is coupled via a rotary mechanism of the central stalk subunits to proton translocation.</text>
</comment>
<proteinExistence type="inferred from homology"/>
<keyword evidence="10" id="KW-1185">Reference proteome</keyword>
<dbReference type="InterPro" id="IPR026015">
    <property type="entry name" value="ATP_synth_OSCP/delta_N_sf"/>
</dbReference>
<evidence type="ECO:0000256" key="6">
    <source>
        <dbReference type="ARBA" id="ARBA00023196"/>
    </source>
</evidence>